<dbReference type="PANTHER" id="PTHR43420">
    <property type="entry name" value="ACETYLTRANSFERASE"/>
    <property type="match status" value="1"/>
</dbReference>
<dbReference type="SUPFAM" id="SSF55729">
    <property type="entry name" value="Acyl-CoA N-acyltransferases (Nat)"/>
    <property type="match status" value="1"/>
</dbReference>
<feature type="domain" description="N-acetyltransferase" evidence="3">
    <location>
        <begin position="9"/>
        <end position="171"/>
    </location>
</feature>
<keyword evidence="1" id="KW-0808">Transferase</keyword>
<evidence type="ECO:0000259" key="3">
    <source>
        <dbReference type="PROSITE" id="PS51186"/>
    </source>
</evidence>
<evidence type="ECO:0000313" key="4">
    <source>
        <dbReference type="EMBL" id="MBD8007165.1"/>
    </source>
</evidence>
<evidence type="ECO:0000313" key="5">
    <source>
        <dbReference type="Proteomes" id="UP000648182"/>
    </source>
</evidence>
<gene>
    <name evidence="4" type="ORF">H9631_19060</name>
</gene>
<name>A0ABR8VQY4_9BACI</name>
<dbReference type="Pfam" id="PF00583">
    <property type="entry name" value="Acetyltransf_1"/>
    <property type="match status" value="1"/>
</dbReference>
<organism evidence="4 5">
    <name type="scientific">Bacillus norwichensis</name>
    <dbReference type="NCBI Taxonomy" id="2762217"/>
    <lineage>
        <taxon>Bacteria</taxon>
        <taxon>Bacillati</taxon>
        <taxon>Bacillota</taxon>
        <taxon>Bacilli</taxon>
        <taxon>Bacillales</taxon>
        <taxon>Bacillaceae</taxon>
        <taxon>Bacillus</taxon>
    </lineage>
</organism>
<evidence type="ECO:0000256" key="1">
    <source>
        <dbReference type="ARBA" id="ARBA00022679"/>
    </source>
</evidence>
<keyword evidence="5" id="KW-1185">Reference proteome</keyword>
<dbReference type="Proteomes" id="UP000648182">
    <property type="component" value="Unassembled WGS sequence"/>
</dbReference>
<keyword evidence="2" id="KW-0012">Acyltransferase</keyword>
<dbReference type="Gene3D" id="3.40.630.30">
    <property type="match status" value="1"/>
</dbReference>
<protein>
    <submittedName>
        <fullName evidence="4">GNAT family N-acetyltransferase</fullName>
    </submittedName>
</protein>
<dbReference type="RefSeq" id="WP_191815624.1">
    <property type="nucleotide sequence ID" value="NZ_JACSPV010000049.1"/>
</dbReference>
<dbReference type="CDD" id="cd04301">
    <property type="entry name" value="NAT_SF"/>
    <property type="match status" value="1"/>
</dbReference>
<accession>A0ABR8VQY4</accession>
<reference evidence="4 5" key="1">
    <citation type="submission" date="2020-08" db="EMBL/GenBank/DDBJ databases">
        <title>A Genomic Blueprint of the Chicken Gut Microbiome.</title>
        <authorList>
            <person name="Gilroy R."/>
            <person name="Ravi A."/>
            <person name="Getino M."/>
            <person name="Pursley I."/>
            <person name="Horton D.L."/>
            <person name="Alikhan N.-F."/>
            <person name="Baker D."/>
            <person name="Gharbi K."/>
            <person name="Hall N."/>
            <person name="Watson M."/>
            <person name="Adriaenssens E.M."/>
            <person name="Foster-Nyarko E."/>
            <person name="Jarju S."/>
            <person name="Secka A."/>
            <person name="Antonio M."/>
            <person name="Oren A."/>
            <person name="Chaudhuri R."/>
            <person name="La Ragione R.M."/>
            <person name="Hildebrand F."/>
            <person name="Pallen M.J."/>
        </authorList>
    </citation>
    <scope>NUCLEOTIDE SEQUENCE [LARGE SCALE GENOMIC DNA]</scope>
    <source>
        <strain evidence="4 5">Sa1BUA2</strain>
    </source>
</reference>
<proteinExistence type="predicted"/>
<dbReference type="PANTHER" id="PTHR43420:SF12">
    <property type="entry name" value="N-ACETYLTRANSFERASE DOMAIN-CONTAINING PROTEIN"/>
    <property type="match status" value="1"/>
</dbReference>
<dbReference type="PROSITE" id="PS51186">
    <property type="entry name" value="GNAT"/>
    <property type="match status" value="1"/>
</dbReference>
<sequence length="180" mass="21082">MTCLMNRSILVKEMEEKDKEMVRRVLVDSYQQFEAVFDPERWTDYLKELISSIDHPNIDKLLIAKRDKEILGSLQLFPSAEKAYMKWDVQIDAPIIRFLGVHPQARGLGVGRKLLKAAISYLETQRATSVFLHTTDTMEQAIRLYEGFGFIRDLSKEIYTDDRLIKCYRFDLNKKTGDRK</sequence>
<dbReference type="EMBL" id="JACSPV010000049">
    <property type="protein sequence ID" value="MBD8007165.1"/>
    <property type="molecule type" value="Genomic_DNA"/>
</dbReference>
<dbReference type="InterPro" id="IPR000182">
    <property type="entry name" value="GNAT_dom"/>
</dbReference>
<dbReference type="InterPro" id="IPR016181">
    <property type="entry name" value="Acyl_CoA_acyltransferase"/>
</dbReference>
<comment type="caution">
    <text evidence="4">The sequence shown here is derived from an EMBL/GenBank/DDBJ whole genome shotgun (WGS) entry which is preliminary data.</text>
</comment>
<dbReference type="InterPro" id="IPR050680">
    <property type="entry name" value="YpeA/RimI_acetyltransf"/>
</dbReference>
<evidence type="ECO:0000256" key="2">
    <source>
        <dbReference type="ARBA" id="ARBA00023315"/>
    </source>
</evidence>